<dbReference type="Gene3D" id="3.60.15.10">
    <property type="entry name" value="Ribonuclease Z/Hydroxyacylglutathione hydrolase-like"/>
    <property type="match status" value="1"/>
</dbReference>
<evidence type="ECO:0000259" key="2">
    <source>
        <dbReference type="SMART" id="SM00849"/>
    </source>
</evidence>
<dbReference type="EMBL" id="AP035768">
    <property type="protein sequence ID" value="BFO17654.1"/>
    <property type="molecule type" value="Genomic_DNA"/>
</dbReference>
<evidence type="ECO:0000313" key="3">
    <source>
        <dbReference type="EMBL" id="BFO17654.1"/>
    </source>
</evidence>
<dbReference type="SMART" id="SM00849">
    <property type="entry name" value="Lactamase_B"/>
    <property type="match status" value="1"/>
</dbReference>
<proteinExistence type="predicted"/>
<evidence type="ECO:0000256" key="1">
    <source>
        <dbReference type="SAM" id="MobiDB-lite"/>
    </source>
</evidence>
<reference evidence="3" key="2">
    <citation type="submission" date="2024-07" db="EMBL/GenBank/DDBJ databases">
        <title>Streptomyces haneummycinica sp. nov., a new antibiotic-producing actinobacterium isolated from marine sediment.</title>
        <authorList>
            <person name="Uemura M."/>
            <person name="Hamada M."/>
            <person name="Hirano S."/>
            <person name="Kobayashi K."/>
            <person name="Ohshiro T."/>
            <person name="Kobayashi T."/>
            <person name="Terahara T."/>
        </authorList>
    </citation>
    <scope>NUCLEOTIDE SEQUENCE</scope>
    <source>
        <strain evidence="3">KM77-8</strain>
    </source>
</reference>
<dbReference type="PANTHER" id="PTHR47619">
    <property type="entry name" value="METALLO-HYDROLASE YYCJ-RELATED"/>
    <property type="match status" value="1"/>
</dbReference>
<dbReference type="InterPro" id="IPR036866">
    <property type="entry name" value="RibonucZ/Hydroxyglut_hydro"/>
</dbReference>
<organism evidence="3">
    <name type="scientific">Streptomyces haneummycinicus</name>
    <dbReference type="NCBI Taxonomy" id="3074435"/>
    <lineage>
        <taxon>Bacteria</taxon>
        <taxon>Bacillati</taxon>
        <taxon>Actinomycetota</taxon>
        <taxon>Actinomycetes</taxon>
        <taxon>Kitasatosporales</taxon>
        <taxon>Streptomycetaceae</taxon>
        <taxon>Streptomyces</taxon>
    </lineage>
</organism>
<dbReference type="InterPro" id="IPR052533">
    <property type="entry name" value="WalJ/YycJ-like"/>
</dbReference>
<gene>
    <name evidence="3" type="ORF">SHKM778_40420</name>
</gene>
<accession>A0AAT9HJM2</accession>
<dbReference type="PANTHER" id="PTHR47619:SF1">
    <property type="entry name" value="EXODEOXYRIBONUCLEASE WALJ"/>
    <property type="match status" value="1"/>
</dbReference>
<dbReference type="SUPFAM" id="SSF56281">
    <property type="entry name" value="Metallo-hydrolase/oxidoreductase"/>
    <property type="match status" value="1"/>
</dbReference>
<protein>
    <recommendedName>
        <fullName evidence="2">Metallo-beta-lactamase domain-containing protein</fullName>
    </recommendedName>
</protein>
<name>A0AAT9HJM2_9ACTN</name>
<dbReference type="InterPro" id="IPR001279">
    <property type="entry name" value="Metallo-B-lactamas"/>
</dbReference>
<dbReference type="AlphaFoldDB" id="A0AAT9HJM2"/>
<reference evidence="3" key="1">
    <citation type="submission" date="2024-06" db="EMBL/GenBank/DDBJ databases">
        <authorList>
            <consortium name="consrtm"/>
            <person name="Uemura M."/>
            <person name="Terahara T."/>
        </authorList>
    </citation>
    <scope>NUCLEOTIDE SEQUENCE</scope>
    <source>
        <strain evidence="3">KM77-8</strain>
    </source>
</reference>
<feature type="compositionally biased region" description="Basic residues" evidence="1">
    <location>
        <begin position="129"/>
        <end position="141"/>
    </location>
</feature>
<feature type="region of interest" description="Disordered" evidence="1">
    <location>
        <begin position="126"/>
        <end position="150"/>
    </location>
</feature>
<dbReference type="Pfam" id="PF00753">
    <property type="entry name" value="Lactamase_B"/>
    <property type="match status" value="1"/>
</dbReference>
<sequence>MRAAVRHVAEGTYLVHGTNTNWVILTEGDAVTLIDTGYPGDREGLLASLAEVGSAPEAVTAVLITHAHSDHLGSAEYLSSVYGIPVHTHKAEVPHARRDFLHQVTVGQVLRNGWRPGCCPGRRTPCARAGRRTWRSPRPSRSRSPAPARSICPAGPCPCTRPATPPGTARSTSRTPAWWCPATPW</sequence>
<feature type="domain" description="Metallo-beta-lactamase" evidence="2">
    <location>
        <begin position="19"/>
        <end position="155"/>
    </location>
</feature>